<dbReference type="Pfam" id="PF00196">
    <property type="entry name" value="GerE"/>
    <property type="match status" value="1"/>
</dbReference>
<dbReference type="RefSeq" id="WP_058462275.1">
    <property type="nucleotide sequence ID" value="NZ_CAAAHS010000010.1"/>
</dbReference>
<dbReference type="PATRIC" id="fig|45056.6.peg.1318"/>
<protein>
    <submittedName>
        <fullName evidence="9">Two-component response regulator</fullName>
    </submittedName>
</protein>
<dbReference type="KEGG" id="ladl:NCTC12735_00020"/>
<dbReference type="InterPro" id="IPR036388">
    <property type="entry name" value="WH-like_DNA-bd_sf"/>
</dbReference>
<keyword evidence="11" id="KW-1185">Reference proteome</keyword>
<dbReference type="PROSITE" id="PS50110">
    <property type="entry name" value="RESPONSE_REGULATORY"/>
    <property type="match status" value="1"/>
</dbReference>
<dbReference type="PRINTS" id="PR00038">
    <property type="entry name" value="HTHLUXR"/>
</dbReference>
<sequence length="204" mass="23315">MREDNRTVTIIDDDPAICQSLRWLCETISLRVKTFACPKEYLEQFNPKEGGCLIVDVRMPYMSGLELIESLGSKKQNLSIIMITGFGDIPMAVRAMKAGAVDFILKPFNEQVLLETIQKCLNKPQSLSIDDFYERYNSLTLREQQVLSLILEGKLNKEIAYELEIAISTVEAHRARIMQKMGVRKLAELLKLCFQFEFATTSPR</sequence>
<dbReference type="FunFam" id="3.40.50.2300:FF:000018">
    <property type="entry name" value="DNA-binding transcriptional regulator NtrC"/>
    <property type="match status" value="1"/>
</dbReference>
<organism evidence="9 11">
    <name type="scientific">Legionella adelaidensis</name>
    <dbReference type="NCBI Taxonomy" id="45056"/>
    <lineage>
        <taxon>Bacteria</taxon>
        <taxon>Pseudomonadati</taxon>
        <taxon>Pseudomonadota</taxon>
        <taxon>Gammaproteobacteria</taxon>
        <taxon>Legionellales</taxon>
        <taxon>Legionellaceae</taxon>
        <taxon>Legionella</taxon>
    </lineage>
</organism>
<keyword evidence="1 6" id="KW-0597">Phosphoprotein</keyword>
<evidence type="ECO:0000256" key="3">
    <source>
        <dbReference type="ARBA" id="ARBA00023015"/>
    </source>
</evidence>
<dbReference type="PROSITE" id="PS50043">
    <property type="entry name" value="HTH_LUXR_2"/>
    <property type="match status" value="1"/>
</dbReference>
<evidence type="ECO:0000259" key="8">
    <source>
        <dbReference type="PROSITE" id="PS50110"/>
    </source>
</evidence>
<evidence type="ECO:0000313" key="10">
    <source>
        <dbReference type="EMBL" id="VEH81063.1"/>
    </source>
</evidence>
<dbReference type="Proteomes" id="UP000054859">
    <property type="component" value="Unassembled WGS sequence"/>
</dbReference>
<keyword evidence="3" id="KW-0805">Transcription regulation</keyword>
<dbReference type="CDD" id="cd17537">
    <property type="entry name" value="REC_FixJ"/>
    <property type="match status" value="1"/>
</dbReference>
<name>A0A0W0R6E9_9GAMM</name>
<feature type="domain" description="Response regulatory" evidence="8">
    <location>
        <begin position="7"/>
        <end position="121"/>
    </location>
</feature>
<evidence type="ECO:0000256" key="5">
    <source>
        <dbReference type="ARBA" id="ARBA00023163"/>
    </source>
</evidence>
<evidence type="ECO:0000259" key="7">
    <source>
        <dbReference type="PROSITE" id="PS50043"/>
    </source>
</evidence>
<dbReference type="PROSITE" id="PS00622">
    <property type="entry name" value="HTH_LUXR_1"/>
    <property type="match status" value="1"/>
</dbReference>
<dbReference type="STRING" id="45056.Lade_1276"/>
<dbReference type="EMBL" id="LNKA01000001">
    <property type="protein sequence ID" value="KTC66618.1"/>
    <property type="molecule type" value="Genomic_DNA"/>
</dbReference>
<dbReference type="GO" id="GO:0006355">
    <property type="term" value="P:regulation of DNA-templated transcription"/>
    <property type="evidence" value="ECO:0007669"/>
    <property type="project" value="InterPro"/>
</dbReference>
<dbReference type="InterPro" id="IPR001789">
    <property type="entry name" value="Sig_transdc_resp-reg_receiver"/>
</dbReference>
<evidence type="ECO:0000313" key="11">
    <source>
        <dbReference type="Proteomes" id="UP000054859"/>
    </source>
</evidence>
<evidence type="ECO:0000313" key="12">
    <source>
        <dbReference type="Proteomes" id="UP000281170"/>
    </source>
</evidence>
<dbReference type="SMART" id="SM00448">
    <property type="entry name" value="REC"/>
    <property type="match status" value="1"/>
</dbReference>
<dbReference type="Gene3D" id="3.40.50.2300">
    <property type="match status" value="1"/>
</dbReference>
<dbReference type="SUPFAM" id="SSF52172">
    <property type="entry name" value="CheY-like"/>
    <property type="match status" value="1"/>
</dbReference>
<dbReference type="InterPro" id="IPR000792">
    <property type="entry name" value="Tscrpt_reg_LuxR_C"/>
</dbReference>
<dbReference type="GO" id="GO:0000160">
    <property type="term" value="P:phosphorelay signal transduction system"/>
    <property type="evidence" value="ECO:0007669"/>
    <property type="project" value="UniProtKB-KW"/>
</dbReference>
<dbReference type="SMART" id="SM00421">
    <property type="entry name" value="HTH_LUXR"/>
    <property type="match status" value="1"/>
</dbReference>
<reference evidence="10 12" key="2">
    <citation type="submission" date="2018-12" db="EMBL/GenBank/DDBJ databases">
        <authorList>
            <consortium name="Pathogen Informatics"/>
        </authorList>
    </citation>
    <scope>NUCLEOTIDE SEQUENCE [LARGE SCALE GENOMIC DNA]</scope>
    <source>
        <strain evidence="10 12">NCTC12735</strain>
    </source>
</reference>
<dbReference type="GO" id="GO:0003677">
    <property type="term" value="F:DNA binding"/>
    <property type="evidence" value="ECO:0007669"/>
    <property type="project" value="UniProtKB-KW"/>
</dbReference>
<evidence type="ECO:0000256" key="2">
    <source>
        <dbReference type="ARBA" id="ARBA00023012"/>
    </source>
</evidence>
<feature type="modified residue" description="4-aspartylphosphate" evidence="6">
    <location>
        <position position="56"/>
    </location>
</feature>
<reference evidence="9 11" key="1">
    <citation type="submission" date="2015-11" db="EMBL/GenBank/DDBJ databases">
        <title>Identification of large and diverse effector repertoires of 38 Legionella species.</title>
        <authorList>
            <person name="Burstein D."/>
            <person name="Amaro F."/>
            <person name="Zusman T."/>
            <person name="Lifshitz Z."/>
            <person name="Cohen O."/>
            <person name="Gilbert J.A."/>
            <person name="Pupko T."/>
            <person name="Shuman H.A."/>
            <person name="Segal G."/>
        </authorList>
    </citation>
    <scope>NUCLEOTIDE SEQUENCE [LARGE SCALE GENOMIC DNA]</scope>
    <source>
        <strain evidence="9 11">1762-AUS-E</strain>
    </source>
</reference>
<dbReference type="Proteomes" id="UP000281170">
    <property type="component" value="Chromosome"/>
</dbReference>
<accession>A0A0W0R6E9</accession>
<proteinExistence type="predicted"/>
<dbReference type="PANTHER" id="PTHR44688">
    <property type="entry name" value="DNA-BINDING TRANSCRIPTIONAL ACTIVATOR DEVR_DOSR"/>
    <property type="match status" value="1"/>
</dbReference>
<dbReference type="PANTHER" id="PTHR44688:SF16">
    <property type="entry name" value="DNA-BINDING TRANSCRIPTIONAL ACTIVATOR DEVR_DOSR"/>
    <property type="match status" value="1"/>
</dbReference>
<keyword evidence="2" id="KW-0902">Two-component regulatory system</keyword>
<dbReference type="Pfam" id="PF00072">
    <property type="entry name" value="Response_reg"/>
    <property type="match status" value="1"/>
</dbReference>
<gene>
    <name evidence="9" type="primary">fleR</name>
    <name evidence="9" type="ORF">Lade_1276</name>
    <name evidence="10" type="ORF">NCTC12735_00020</name>
</gene>
<keyword evidence="5" id="KW-0804">Transcription</keyword>
<evidence type="ECO:0000256" key="4">
    <source>
        <dbReference type="ARBA" id="ARBA00023125"/>
    </source>
</evidence>
<dbReference type="InterPro" id="IPR011006">
    <property type="entry name" value="CheY-like_superfamily"/>
</dbReference>
<dbReference type="EMBL" id="LR134410">
    <property type="protein sequence ID" value="VEH81063.1"/>
    <property type="molecule type" value="Genomic_DNA"/>
</dbReference>
<dbReference type="OrthoDB" id="9802186at2"/>
<evidence type="ECO:0000313" key="9">
    <source>
        <dbReference type="EMBL" id="KTC66618.1"/>
    </source>
</evidence>
<dbReference type="AlphaFoldDB" id="A0A0W0R6E9"/>
<dbReference type="Gene3D" id="1.10.10.10">
    <property type="entry name" value="Winged helix-like DNA-binding domain superfamily/Winged helix DNA-binding domain"/>
    <property type="match status" value="1"/>
</dbReference>
<evidence type="ECO:0000256" key="6">
    <source>
        <dbReference type="PROSITE-ProRule" id="PRU00169"/>
    </source>
</evidence>
<dbReference type="CDD" id="cd06170">
    <property type="entry name" value="LuxR_C_like"/>
    <property type="match status" value="1"/>
</dbReference>
<evidence type="ECO:0000256" key="1">
    <source>
        <dbReference type="ARBA" id="ARBA00022553"/>
    </source>
</evidence>
<feature type="domain" description="HTH luxR-type" evidence="7">
    <location>
        <begin position="132"/>
        <end position="197"/>
    </location>
</feature>
<keyword evidence="4" id="KW-0238">DNA-binding</keyword>